<name>A0A5N4EHN2_CAMDR</name>
<feature type="region of interest" description="Disordered" evidence="1">
    <location>
        <begin position="137"/>
        <end position="174"/>
    </location>
</feature>
<sequence length="256" mass="27667">MIAPSTVAQRRASASAKRTKNYPILNTLSQKVDSGGVPQAIAGSYTRWRSRCFHCPGPPESSSVSPTEGETRLSFLQRPSPAQPGWPKYLCSGTRSAGFDCRPFLEGCRELGAWGAYSRGHRIIKFAFIYVVSPLSRPQERSGRSPDAGSTAAAPGGRHSPNPETVSKLGQWKGGGGATRVVGFKNCYFMRPESDPASAACWRRGVVLHLSLPYSPPPDPENASQAGLLRPIRRWRPGGIIPRKATGRRGNLGARL</sequence>
<dbReference type="AlphaFoldDB" id="A0A5N4EHN2"/>
<proteinExistence type="predicted"/>
<dbReference type="Proteomes" id="UP000299084">
    <property type="component" value="Unassembled WGS sequence"/>
</dbReference>
<dbReference type="EMBL" id="JWIN03000001">
    <property type="protein sequence ID" value="KAB1283018.1"/>
    <property type="molecule type" value="Genomic_DNA"/>
</dbReference>
<comment type="caution">
    <text evidence="2">The sequence shown here is derived from an EMBL/GenBank/DDBJ whole genome shotgun (WGS) entry which is preliminary data.</text>
</comment>
<keyword evidence="3" id="KW-1185">Reference proteome</keyword>
<organism evidence="2 3">
    <name type="scientific">Camelus dromedarius</name>
    <name type="common">Dromedary</name>
    <name type="synonym">Arabian camel</name>
    <dbReference type="NCBI Taxonomy" id="9838"/>
    <lineage>
        <taxon>Eukaryota</taxon>
        <taxon>Metazoa</taxon>
        <taxon>Chordata</taxon>
        <taxon>Craniata</taxon>
        <taxon>Vertebrata</taxon>
        <taxon>Euteleostomi</taxon>
        <taxon>Mammalia</taxon>
        <taxon>Eutheria</taxon>
        <taxon>Laurasiatheria</taxon>
        <taxon>Artiodactyla</taxon>
        <taxon>Tylopoda</taxon>
        <taxon>Camelidae</taxon>
        <taxon>Camelus</taxon>
    </lineage>
</organism>
<accession>A0A5N4EHN2</accession>
<evidence type="ECO:0000313" key="2">
    <source>
        <dbReference type="EMBL" id="KAB1283018.1"/>
    </source>
</evidence>
<reference evidence="2 3" key="1">
    <citation type="journal article" date="2019" name="Mol. Ecol. Resour.">
        <title>Improving Illumina assemblies with Hi-C and long reads: an example with the North African dromedary.</title>
        <authorList>
            <person name="Elbers J.P."/>
            <person name="Rogers M.F."/>
            <person name="Perelman P.L."/>
            <person name="Proskuryakova A.A."/>
            <person name="Serdyukova N.A."/>
            <person name="Johnson W.E."/>
            <person name="Horin P."/>
            <person name="Corander J."/>
            <person name="Murphy D."/>
            <person name="Burger P.A."/>
        </authorList>
    </citation>
    <scope>NUCLEOTIDE SEQUENCE [LARGE SCALE GENOMIC DNA]</scope>
    <source>
        <strain evidence="2">Drom800</strain>
        <tissue evidence="2">Blood</tissue>
    </source>
</reference>
<evidence type="ECO:0000256" key="1">
    <source>
        <dbReference type="SAM" id="MobiDB-lite"/>
    </source>
</evidence>
<evidence type="ECO:0000313" key="3">
    <source>
        <dbReference type="Proteomes" id="UP000299084"/>
    </source>
</evidence>
<gene>
    <name evidence="2" type="ORF">Cadr_000000565</name>
</gene>
<protein>
    <submittedName>
        <fullName evidence="2">Uncharacterized protein</fullName>
    </submittedName>
</protein>